<sequence length="332" mass="36466">MQWGSLWLLVVLMDFTFARDNNFDANKRSDFPLSTGRAFSNEGVAANTEPTSETISASNTLGIEGNYTTTTELVAINTSTNASVDHEFPLSRAPDAKEDAASRSGPAQIVQFLIGKWGPEQAYKSVVQILFFHLFISAFYYLFFVLHQGVLKLITLLRSPIIDYEELLAKIMTGYPEPELPHPHEEYGYTGGFKPPIGHHEGPPKLGEKPKDGPKPEPKPKDGPKPEPKPKDDPKLEKKPVGPPKPVYPPQPVYHPVQGLQPFEPQYGDPLDGQLASGFKVFNDGHHSPSFDVIHDPPILDPLQVSPKGGLGGSSYTSYAGEVKPVQFQAGR</sequence>
<feature type="region of interest" description="Disordered" evidence="1">
    <location>
        <begin position="182"/>
        <end position="255"/>
    </location>
</feature>
<name>A0A8B7NVZ2_HYAAZ</name>
<dbReference type="Proteomes" id="UP000694843">
    <property type="component" value="Unplaced"/>
</dbReference>
<feature type="compositionally biased region" description="Basic and acidic residues" evidence="1">
    <location>
        <begin position="198"/>
        <end position="240"/>
    </location>
</feature>
<evidence type="ECO:0000256" key="1">
    <source>
        <dbReference type="SAM" id="MobiDB-lite"/>
    </source>
</evidence>
<accession>A0A8B7NVZ2</accession>
<evidence type="ECO:0000256" key="2">
    <source>
        <dbReference type="SAM" id="Phobius"/>
    </source>
</evidence>
<proteinExistence type="predicted"/>
<evidence type="ECO:0000313" key="4">
    <source>
        <dbReference type="Proteomes" id="UP000694843"/>
    </source>
</evidence>
<keyword evidence="2" id="KW-0472">Membrane</keyword>
<reference evidence="5" key="1">
    <citation type="submission" date="2025-08" db="UniProtKB">
        <authorList>
            <consortium name="RefSeq"/>
        </authorList>
    </citation>
    <scope>IDENTIFICATION</scope>
    <source>
        <tissue evidence="5">Whole organism</tissue>
    </source>
</reference>
<keyword evidence="2" id="KW-1133">Transmembrane helix</keyword>
<organism evidence="4 5">
    <name type="scientific">Hyalella azteca</name>
    <name type="common">Amphipod</name>
    <dbReference type="NCBI Taxonomy" id="294128"/>
    <lineage>
        <taxon>Eukaryota</taxon>
        <taxon>Metazoa</taxon>
        <taxon>Ecdysozoa</taxon>
        <taxon>Arthropoda</taxon>
        <taxon>Crustacea</taxon>
        <taxon>Multicrustacea</taxon>
        <taxon>Malacostraca</taxon>
        <taxon>Eumalacostraca</taxon>
        <taxon>Peracarida</taxon>
        <taxon>Amphipoda</taxon>
        <taxon>Senticaudata</taxon>
        <taxon>Talitrida</taxon>
        <taxon>Talitroidea</taxon>
        <taxon>Hyalellidae</taxon>
        <taxon>Hyalella</taxon>
    </lineage>
</organism>
<keyword evidence="2" id="KW-0812">Transmembrane</keyword>
<keyword evidence="3" id="KW-0732">Signal</keyword>
<feature type="transmembrane region" description="Helical" evidence="2">
    <location>
        <begin position="126"/>
        <end position="146"/>
    </location>
</feature>
<dbReference type="GeneID" id="108674475"/>
<feature type="signal peptide" evidence="3">
    <location>
        <begin position="1"/>
        <end position="18"/>
    </location>
</feature>
<evidence type="ECO:0000256" key="3">
    <source>
        <dbReference type="SAM" id="SignalP"/>
    </source>
</evidence>
<dbReference type="KEGG" id="hazt:108674475"/>
<dbReference type="RefSeq" id="XP_018017918.1">
    <property type="nucleotide sequence ID" value="XM_018162429.2"/>
</dbReference>
<feature type="compositionally biased region" description="Pro residues" evidence="1">
    <location>
        <begin position="241"/>
        <end position="253"/>
    </location>
</feature>
<protein>
    <submittedName>
        <fullName evidence="5">Uncharacterized protein LOC108674475</fullName>
    </submittedName>
</protein>
<dbReference type="AlphaFoldDB" id="A0A8B7NVZ2"/>
<feature type="chain" id="PRO_5034418807" evidence="3">
    <location>
        <begin position="19"/>
        <end position="332"/>
    </location>
</feature>
<gene>
    <name evidence="5" type="primary">LOC108674475</name>
</gene>
<evidence type="ECO:0000313" key="5">
    <source>
        <dbReference type="RefSeq" id="XP_018017918.1"/>
    </source>
</evidence>
<keyword evidence="4" id="KW-1185">Reference proteome</keyword>